<dbReference type="Gene3D" id="3.60.60.10">
    <property type="entry name" value="Penicillin V Acylase, Chain A"/>
    <property type="match status" value="1"/>
</dbReference>
<dbReference type="EMBL" id="CADIJQ010000001">
    <property type="protein sequence ID" value="CAB3670344.1"/>
    <property type="molecule type" value="Genomic_DNA"/>
</dbReference>
<feature type="domain" description="Peptidase C45 hydrolase" evidence="1">
    <location>
        <begin position="107"/>
        <end position="328"/>
    </location>
</feature>
<accession>A0A6S6ZAD4</accession>
<sequence>MPYKYVRIAGNRRQVGQALGKLARPLMSVYLNQSSTWDALRRWRGHPYVAELGQQAQAALPEIWEELEGLADGLRMPIEDVLLWNCRGDLLHSTTDGCTTVALKAADGSRWIGHNEDGDPYLYGRCHLVDVALEDGPGYLSFYYPGSLPGHTFGANRAGLVQTINNLRTRQRHPGVPRMFLARAVLDCTTLDQAISLLQDLPHSGGFHHTLGSATEPRLISAEVTPGSVSVLEIGTRYGHANHMVHGKTRGQAQIITESSRERQNRIEGIVDGWSPETGSSDLLAALHDKLGALPILRTDEKDPDGENTLATAVFEIRDEEVTLRVYDRKTMADIALDVMSDPD</sequence>
<organism evidence="2 3">
    <name type="scientific">Achromobacter kerstersii</name>
    <dbReference type="NCBI Taxonomy" id="1353890"/>
    <lineage>
        <taxon>Bacteria</taxon>
        <taxon>Pseudomonadati</taxon>
        <taxon>Pseudomonadota</taxon>
        <taxon>Betaproteobacteria</taxon>
        <taxon>Burkholderiales</taxon>
        <taxon>Alcaligenaceae</taxon>
        <taxon>Achromobacter</taxon>
    </lineage>
</organism>
<proteinExistence type="predicted"/>
<gene>
    <name evidence="2" type="ORF">LMG3441_01038</name>
</gene>
<dbReference type="Proteomes" id="UP000494269">
    <property type="component" value="Unassembled WGS sequence"/>
</dbReference>
<dbReference type="PANTHER" id="PTHR34180">
    <property type="entry name" value="PEPTIDASE C45"/>
    <property type="match status" value="1"/>
</dbReference>
<reference evidence="2 3" key="1">
    <citation type="submission" date="2020-04" db="EMBL/GenBank/DDBJ databases">
        <authorList>
            <person name="De Canck E."/>
        </authorList>
    </citation>
    <scope>NUCLEOTIDE SEQUENCE [LARGE SCALE GENOMIC DNA]</scope>
    <source>
        <strain evidence="2 3">LMG 3441</strain>
    </source>
</reference>
<name>A0A6S6ZAD4_9BURK</name>
<dbReference type="PANTHER" id="PTHR34180:SF1">
    <property type="entry name" value="BETA-ALANYL-DOPAMINE_CARCININE HYDROLASE"/>
    <property type="match status" value="1"/>
</dbReference>
<dbReference type="RefSeq" id="WP_175169025.1">
    <property type="nucleotide sequence ID" value="NZ_CADIJQ010000001.1"/>
</dbReference>
<evidence type="ECO:0000313" key="3">
    <source>
        <dbReference type="Proteomes" id="UP000494269"/>
    </source>
</evidence>
<dbReference type="InterPro" id="IPR047801">
    <property type="entry name" value="Peptidase_C45"/>
</dbReference>
<keyword evidence="3" id="KW-1185">Reference proteome</keyword>
<dbReference type="Pfam" id="PF03417">
    <property type="entry name" value="AAT"/>
    <property type="match status" value="1"/>
</dbReference>
<dbReference type="InterPro" id="IPR047794">
    <property type="entry name" value="C45_proenzyme-like"/>
</dbReference>
<dbReference type="InterPro" id="IPR005079">
    <property type="entry name" value="Peptidase_C45_hydrolase"/>
</dbReference>
<evidence type="ECO:0000313" key="2">
    <source>
        <dbReference type="EMBL" id="CAB3670344.1"/>
    </source>
</evidence>
<protein>
    <recommendedName>
        <fullName evidence="1">Peptidase C45 hydrolase domain-containing protein</fullName>
    </recommendedName>
</protein>
<evidence type="ECO:0000259" key="1">
    <source>
        <dbReference type="Pfam" id="PF03417"/>
    </source>
</evidence>
<dbReference type="AlphaFoldDB" id="A0A6S6ZAD4"/>
<dbReference type="NCBIfam" id="NF040521">
    <property type="entry name" value="C45_proenzyme"/>
    <property type="match status" value="1"/>
</dbReference>